<evidence type="ECO:0000313" key="4">
    <source>
        <dbReference type="EMBL" id="PWK55980.1"/>
    </source>
</evidence>
<keyword evidence="1 4" id="KW-0808">Transferase</keyword>
<dbReference type="InterPro" id="IPR000182">
    <property type="entry name" value="GNAT_dom"/>
</dbReference>
<dbReference type="Pfam" id="PF00583">
    <property type="entry name" value="Acetyltransf_1"/>
    <property type="match status" value="1"/>
</dbReference>
<proteinExistence type="predicted"/>
<evidence type="ECO:0000256" key="2">
    <source>
        <dbReference type="ARBA" id="ARBA00023315"/>
    </source>
</evidence>
<organism evidence="4 5">
    <name type="scientific">Silicimonas algicola</name>
    <dbReference type="NCBI Taxonomy" id="1826607"/>
    <lineage>
        <taxon>Bacteria</taxon>
        <taxon>Pseudomonadati</taxon>
        <taxon>Pseudomonadota</taxon>
        <taxon>Alphaproteobacteria</taxon>
        <taxon>Rhodobacterales</taxon>
        <taxon>Paracoccaceae</taxon>
    </lineage>
</organism>
<dbReference type="AlphaFoldDB" id="A0A316G8E9"/>
<keyword evidence="2" id="KW-0012">Acyltransferase</keyword>
<feature type="domain" description="N-acetyltransferase" evidence="3">
    <location>
        <begin position="1"/>
        <end position="150"/>
    </location>
</feature>
<dbReference type="InterPro" id="IPR050680">
    <property type="entry name" value="YpeA/RimI_acetyltransf"/>
</dbReference>
<keyword evidence="5" id="KW-1185">Reference proteome</keyword>
<dbReference type="PROSITE" id="PS51186">
    <property type="entry name" value="GNAT"/>
    <property type="match status" value="1"/>
</dbReference>
<comment type="caution">
    <text evidence="4">The sequence shown here is derived from an EMBL/GenBank/DDBJ whole genome shotgun (WGS) entry which is preliminary data.</text>
</comment>
<reference evidence="4 5" key="1">
    <citation type="submission" date="2018-05" db="EMBL/GenBank/DDBJ databases">
        <title>Genomic Encyclopedia of Type Strains, Phase IV (KMG-IV): sequencing the most valuable type-strain genomes for metagenomic binning, comparative biology and taxonomic classification.</title>
        <authorList>
            <person name="Goeker M."/>
        </authorList>
    </citation>
    <scope>NUCLEOTIDE SEQUENCE [LARGE SCALE GENOMIC DNA]</scope>
    <source>
        <strain evidence="4 5">DSM 103371</strain>
    </source>
</reference>
<evidence type="ECO:0000313" key="5">
    <source>
        <dbReference type="Proteomes" id="UP000245390"/>
    </source>
</evidence>
<dbReference type="CDD" id="cd04301">
    <property type="entry name" value="NAT_SF"/>
    <property type="match status" value="1"/>
</dbReference>
<dbReference type="EMBL" id="QGGV01000005">
    <property type="protein sequence ID" value="PWK55980.1"/>
    <property type="molecule type" value="Genomic_DNA"/>
</dbReference>
<accession>A0A316G8E9</accession>
<gene>
    <name evidence="4" type="ORF">C8D95_10542</name>
</gene>
<dbReference type="Proteomes" id="UP000245390">
    <property type="component" value="Unassembled WGS sequence"/>
</dbReference>
<dbReference type="RefSeq" id="WP_241239734.1">
    <property type="nucleotide sequence ID" value="NZ_CP034588.1"/>
</dbReference>
<dbReference type="GO" id="GO:0016747">
    <property type="term" value="F:acyltransferase activity, transferring groups other than amino-acyl groups"/>
    <property type="evidence" value="ECO:0007669"/>
    <property type="project" value="InterPro"/>
</dbReference>
<evidence type="ECO:0000259" key="3">
    <source>
        <dbReference type="PROSITE" id="PS51186"/>
    </source>
</evidence>
<sequence length="152" mass="15998">MTPAALAAIHAAAMEVPAPWSEKDFADLLADPAVFLAQPFIGPEISRGARGAEPLAFALGRVALDEAELLTIAVHRDVRRRGLGAETLAAFEAAARGRSASRAFLEVAATNAPARALYARAGWSEDGVRRAYYRAASGRIDAILMSKTLAPA</sequence>
<dbReference type="SUPFAM" id="SSF55729">
    <property type="entry name" value="Acyl-CoA N-acyltransferases (Nat)"/>
    <property type="match status" value="1"/>
</dbReference>
<dbReference type="PANTHER" id="PTHR43420:SF44">
    <property type="entry name" value="ACETYLTRANSFERASE YPEA"/>
    <property type="match status" value="1"/>
</dbReference>
<dbReference type="InterPro" id="IPR016181">
    <property type="entry name" value="Acyl_CoA_acyltransferase"/>
</dbReference>
<protein>
    <submittedName>
        <fullName evidence="4">Ribosomal-protein-alanine N-acetyltransferase</fullName>
    </submittedName>
</protein>
<dbReference type="Gene3D" id="3.40.630.30">
    <property type="match status" value="1"/>
</dbReference>
<evidence type="ECO:0000256" key="1">
    <source>
        <dbReference type="ARBA" id="ARBA00022679"/>
    </source>
</evidence>
<dbReference type="PANTHER" id="PTHR43420">
    <property type="entry name" value="ACETYLTRANSFERASE"/>
    <property type="match status" value="1"/>
</dbReference>
<name>A0A316G8E9_9RHOB</name>